<protein>
    <submittedName>
        <fullName evidence="2">Uncharacterized protein</fullName>
    </submittedName>
</protein>
<keyword evidence="3" id="KW-1185">Reference proteome</keyword>
<name>A0ABU2N446_9ACTN</name>
<dbReference type="EMBL" id="JAVREL010000033">
    <property type="protein sequence ID" value="MDT0347499.1"/>
    <property type="molecule type" value="Genomic_DNA"/>
</dbReference>
<dbReference type="Proteomes" id="UP001183246">
    <property type="component" value="Unassembled WGS sequence"/>
</dbReference>
<sequence>MDQVEGRRGDERRPEGRNGVRQPRHGQPAQLAERLAGARLSGSRSLPGFDQDLLGRACFYKNAHDAAQHAWDIRQILAYVDTAAPPA</sequence>
<dbReference type="RefSeq" id="WP_311708622.1">
    <property type="nucleotide sequence ID" value="NZ_JAVREL010000033.1"/>
</dbReference>
<evidence type="ECO:0000313" key="3">
    <source>
        <dbReference type="Proteomes" id="UP001183246"/>
    </source>
</evidence>
<proteinExistence type="predicted"/>
<organism evidence="2 3">
    <name type="scientific">Streptomyces litchfieldiae</name>
    <dbReference type="NCBI Taxonomy" id="3075543"/>
    <lineage>
        <taxon>Bacteria</taxon>
        <taxon>Bacillati</taxon>
        <taxon>Actinomycetota</taxon>
        <taxon>Actinomycetes</taxon>
        <taxon>Kitasatosporales</taxon>
        <taxon>Streptomycetaceae</taxon>
        <taxon>Streptomyces</taxon>
    </lineage>
</organism>
<evidence type="ECO:0000256" key="1">
    <source>
        <dbReference type="SAM" id="MobiDB-lite"/>
    </source>
</evidence>
<comment type="caution">
    <text evidence="2">The sequence shown here is derived from an EMBL/GenBank/DDBJ whole genome shotgun (WGS) entry which is preliminary data.</text>
</comment>
<gene>
    <name evidence="2" type="ORF">RM590_33765</name>
</gene>
<feature type="compositionally biased region" description="Basic and acidic residues" evidence="1">
    <location>
        <begin position="1"/>
        <end position="18"/>
    </location>
</feature>
<accession>A0ABU2N446</accession>
<feature type="region of interest" description="Disordered" evidence="1">
    <location>
        <begin position="1"/>
        <end position="30"/>
    </location>
</feature>
<evidence type="ECO:0000313" key="2">
    <source>
        <dbReference type="EMBL" id="MDT0347499.1"/>
    </source>
</evidence>
<reference evidence="3" key="1">
    <citation type="submission" date="2023-07" db="EMBL/GenBank/DDBJ databases">
        <title>30 novel species of actinomycetes from the DSMZ collection.</title>
        <authorList>
            <person name="Nouioui I."/>
        </authorList>
    </citation>
    <scope>NUCLEOTIDE SEQUENCE [LARGE SCALE GENOMIC DNA]</scope>
    <source>
        <strain evidence="3">DSM 44938</strain>
    </source>
</reference>